<proteinExistence type="predicted"/>
<sequence length="157" mass="18089">MKYILILIFICSITTKAKAQWQGLEGIKYCEENLQNSVKGWGIKMKNIEARFEDDFRKNPAMRTNLEQIHLQFKANGILTVVMGAQTAQGTWGIESKDKNTTDTNPLLLLKIGGQPIQKYTIMVLAYGKLLLHDESPDLQDQRMRLVEYENRDKKKK</sequence>
<gene>
    <name evidence="1" type="ORF">SanaruYs_22490</name>
</gene>
<reference evidence="1 2" key="1">
    <citation type="submission" date="2018-11" db="EMBL/GenBank/DDBJ databases">
        <title>Chryseotalea sanarue gen. nov., sp., nov., a member of the family Cytophagaceae, isolated from a brackish lake in Hamamatsu Japan.</title>
        <authorList>
            <person name="Maejima Y."/>
            <person name="Iino T."/>
            <person name="Muraguchi Y."/>
            <person name="Fukuda K."/>
            <person name="Ohkuma M."/>
            <person name="Moriuchi R."/>
            <person name="Dohra H."/>
            <person name="Kimbara K."/>
            <person name="Shintani M."/>
        </authorList>
    </citation>
    <scope>NUCLEOTIDE SEQUENCE [LARGE SCALE GENOMIC DNA]</scope>
    <source>
        <strain evidence="1 2">Ys</strain>
    </source>
</reference>
<dbReference type="EMBL" id="BHXQ01000004">
    <property type="protein sequence ID" value="GCC52017.1"/>
    <property type="molecule type" value="Genomic_DNA"/>
</dbReference>
<protein>
    <submittedName>
        <fullName evidence="1">Uncharacterized protein</fullName>
    </submittedName>
</protein>
<evidence type="ECO:0000313" key="1">
    <source>
        <dbReference type="EMBL" id="GCC52017.1"/>
    </source>
</evidence>
<dbReference type="AlphaFoldDB" id="A0A401UAV3"/>
<evidence type="ECO:0000313" key="2">
    <source>
        <dbReference type="Proteomes" id="UP000288227"/>
    </source>
</evidence>
<accession>A0A401UAV3</accession>
<dbReference type="OrthoDB" id="1494861at2"/>
<organism evidence="1 2">
    <name type="scientific">Chryseotalea sanaruensis</name>
    <dbReference type="NCBI Taxonomy" id="2482724"/>
    <lineage>
        <taxon>Bacteria</taxon>
        <taxon>Pseudomonadati</taxon>
        <taxon>Bacteroidota</taxon>
        <taxon>Cytophagia</taxon>
        <taxon>Cytophagales</taxon>
        <taxon>Chryseotaleaceae</taxon>
        <taxon>Chryseotalea</taxon>
    </lineage>
</organism>
<dbReference type="RefSeq" id="WP_127122671.1">
    <property type="nucleotide sequence ID" value="NZ_BHXQ01000004.1"/>
</dbReference>
<comment type="caution">
    <text evidence="1">The sequence shown here is derived from an EMBL/GenBank/DDBJ whole genome shotgun (WGS) entry which is preliminary data.</text>
</comment>
<dbReference type="Proteomes" id="UP000288227">
    <property type="component" value="Unassembled WGS sequence"/>
</dbReference>
<name>A0A401UAV3_9BACT</name>
<keyword evidence="2" id="KW-1185">Reference proteome</keyword>